<keyword evidence="4" id="KW-1185">Reference proteome</keyword>
<dbReference type="PANTHER" id="PTHR43617">
    <property type="entry name" value="L-AMINO ACID N-ACETYLTRANSFERASE"/>
    <property type="match status" value="1"/>
</dbReference>
<protein>
    <submittedName>
        <fullName evidence="3">Ribosomal-protein-alanine acetyltransferase</fullName>
    </submittedName>
</protein>
<reference evidence="3 4" key="1">
    <citation type="submission" date="2024-03" db="EMBL/GenBank/DDBJ databases">
        <title>Complete genome sequence of the green alga Chloropicon roscoffensis RCC1871.</title>
        <authorList>
            <person name="Lemieux C."/>
            <person name="Pombert J.-F."/>
            <person name="Otis C."/>
            <person name="Turmel M."/>
        </authorList>
    </citation>
    <scope>NUCLEOTIDE SEQUENCE [LARGE SCALE GENOMIC DNA]</scope>
    <source>
        <strain evidence="3 4">RCC1871</strain>
    </source>
</reference>
<dbReference type="Gene3D" id="3.40.630.30">
    <property type="match status" value="1"/>
</dbReference>
<dbReference type="InterPro" id="IPR016181">
    <property type="entry name" value="Acyl_CoA_acyltransferase"/>
</dbReference>
<dbReference type="Pfam" id="PF00583">
    <property type="entry name" value="Acetyltransf_1"/>
    <property type="match status" value="1"/>
</dbReference>
<dbReference type="PANTHER" id="PTHR43617:SF20">
    <property type="entry name" value="N-ALPHA-ACETYLTRANSFERASE RIMI"/>
    <property type="match status" value="1"/>
</dbReference>
<dbReference type="SUPFAM" id="SSF55729">
    <property type="entry name" value="Acyl-CoA N-acyltransferases (Nat)"/>
    <property type="match status" value="1"/>
</dbReference>
<dbReference type="CDD" id="cd04301">
    <property type="entry name" value="NAT_SF"/>
    <property type="match status" value="1"/>
</dbReference>
<gene>
    <name evidence="3" type="ORF">HKI87_07g46670</name>
</gene>
<dbReference type="PROSITE" id="PS51186">
    <property type="entry name" value="GNAT"/>
    <property type="match status" value="1"/>
</dbReference>
<dbReference type="InterPro" id="IPR006464">
    <property type="entry name" value="AcTrfase_RimI/Ard1"/>
</dbReference>
<evidence type="ECO:0000259" key="2">
    <source>
        <dbReference type="PROSITE" id="PS51186"/>
    </source>
</evidence>
<evidence type="ECO:0000313" key="4">
    <source>
        <dbReference type="Proteomes" id="UP001472866"/>
    </source>
</evidence>
<dbReference type="InterPro" id="IPR000182">
    <property type="entry name" value="GNAT_dom"/>
</dbReference>
<organism evidence="3 4">
    <name type="scientific">Chloropicon roscoffensis</name>
    <dbReference type="NCBI Taxonomy" id="1461544"/>
    <lineage>
        <taxon>Eukaryota</taxon>
        <taxon>Viridiplantae</taxon>
        <taxon>Chlorophyta</taxon>
        <taxon>Chloropicophyceae</taxon>
        <taxon>Chloropicales</taxon>
        <taxon>Chloropicaceae</taxon>
        <taxon>Chloropicon</taxon>
    </lineage>
</organism>
<dbReference type="GO" id="GO:0008999">
    <property type="term" value="F:protein-N-terminal-alanine acetyltransferase activity"/>
    <property type="evidence" value="ECO:0007669"/>
    <property type="project" value="TreeGrafter"/>
</dbReference>
<dbReference type="InterPro" id="IPR050276">
    <property type="entry name" value="MshD_Acetyltransferase"/>
</dbReference>
<sequence>MVPEGAYSDTHVTEIMRPVAKGSAASTSRTATMASRPQGASRARRRSPGSSITQVSCRSLRRGVVEDLDAIVNIERTCFGASAWKEEDLAAQFGHSFARVWVWEADECKHGVSGAVGFMLSWQTEDQIQLMRLGVEPGWARRGIGTELLKHLVSREERRSTITLEVRQSNESARAFYEKFGFDTLALRSGYYNDGEDAIVMQYEIRGSPL</sequence>
<dbReference type="NCBIfam" id="TIGR01575">
    <property type="entry name" value="rimI"/>
    <property type="match status" value="1"/>
</dbReference>
<evidence type="ECO:0000256" key="1">
    <source>
        <dbReference type="SAM" id="MobiDB-lite"/>
    </source>
</evidence>
<feature type="region of interest" description="Disordered" evidence="1">
    <location>
        <begin position="18"/>
        <end position="52"/>
    </location>
</feature>
<accession>A0AAX4PAV6</accession>
<feature type="domain" description="N-acetyltransferase" evidence="2">
    <location>
        <begin position="55"/>
        <end position="206"/>
    </location>
</feature>
<name>A0AAX4PAV6_9CHLO</name>
<dbReference type="AlphaFoldDB" id="A0AAX4PAV6"/>
<feature type="compositionally biased region" description="Low complexity" evidence="1">
    <location>
        <begin position="23"/>
        <end position="41"/>
    </location>
</feature>
<dbReference type="Proteomes" id="UP001472866">
    <property type="component" value="Chromosome 07"/>
</dbReference>
<evidence type="ECO:0000313" key="3">
    <source>
        <dbReference type="EMBL" id="WZN63122.1"/>
    </source>
</evidence>
<proteinExistence type="predicted"/>
<dbReference type="EMBL" id="CP151507">
    <property type="protein sequence ID" value="WZN63122.1"/>
    <property type="molecule type" value="Genomic_DNA"/>
</dbReference>